<name>A0ABP5J951_9ACTN</name>
<evidence type="ECO:0008006" key="3">
    <source>
        <dbReference type="Google" id="ProtNLM"/>
    </source>
</evidence>
<evidence type="ECO:0000313" key="1">
    <source>
        <dbReference type="EMBL" id="GAA2113529.1"/>
    </source>
</evidence>
<keyword evidence="2" id="KW-1185">Reference proteome</keyword>
<sequence length="87" mass="9381">MSVGGNRIGVLQLTTSGPLAEDQLDQLTDLATLVGYALNATSNQTDLLHRAARSERMTLAAELQWQLLPARGRIAPEYQIAGHLEPA</sequence>
<accession>A0ABP5J951</accession>
<dbReference type="Proteomes" id="UP001500575">
    <property type="component" value="Unassembled WGS sequence"/>
</dbReference>
<comment type="caution">
    <text evidence="1">The sequence shown here is derived from an EMBL/GenBank/DDBJ whole genome shotgun (WGS) entry which is preliminary data.</text>
</comment>
<protein>
    <recommendedName>
        <fullName evidence="3">GAF domain-containing protein</fullName>
    </recommendedName>
</protein>
<gene>
    <name evidence="1" type="ORF">GCM10009843_01310</name>
</gene>
<reference evidence="2" key="1">
    <citation type="journal article" date="2019" name="Int. J. Syst. Evol. Microbiol.">
        <title>The Global Catalogue of Microorganisms (GCM) 10K type strain sequencing project: providing services to taxonomists for standard genome sequencing and annotation.</title>
        <authorList>
            <consortium name="The Broad Institute Genomics Platform"/>
            <consortium name="The Broad Institute Genome Sequencing Center for Infectious Disease"/>
            <person name="Wu L."/>
            <person name="Ma J."/>
        </authorList>
    </citation>
    <scope>NUCLEOTIDE SEQUENCE [LARGE SCALE GENOMIC DNA]</scope>
    <source>
        <strain evidence="2">JCM 16021</strain>
    </source>
</reference>
<proteinExistence type="predicted"/>
<evidence type="ECO:0000313" key="2">
    <source>
        <dbReference type="Proteomes" id="UP001500575"/>
    </source>
</evidence>
<dbReference type="EMBL" id="BAAAQQ010000001">
    <property type="protein sequence ID" value="GAA2113529.1"/>
    <property type="molecule type" value="Genomic_DNA"/>
</dbReference>
<dbReference type="RefSeq" id="WP_344301558.1">
    <property type="nucleotide sequence ID" value="NZ_BAAAQQ010000001.1"/>
</dbReference>
<organism evidence="1 2">
    <name type="scientific">Nocardioides bigeumensis</name>
    <dbReference type="NCBI Taxonomy" id="433657"/>
    <lineage>
        <taxon>Bacteria</taxon>
        <taxon>Bacillati</taxon>
        <taxon>Actinomycetota</taxon>
        <taxon>Actinomycetes</taxon>
        <taxon>Propionibacteriales</taxon>
        <taxon>Nocardioidaceae</taxon>
        <taxon>Nocardioides</taxon>
    </lineage>
</organism>